<proteinExistence type="predicted"/>
<dbReference type="InterPro" id="IPR000182">
    <property type="entry name" value="GNAT_dom"/>
</dbReference>
<dbReference type="Proteomes" id="UP000198867">
    <property type="component" value="Unassembled WGS sequence"/>
</dbReference>
<dbReference type="EMBL" id="FOVM01000005">
    <property type="protein sequence ID" value="SFN74803.1"/>
    <property type="molecule type" value="Genomic_DNA"/>
</dbReference>
<dbReference type="PANTHER" id="PTHR43877:SF2">
    <property type="entry name" value="AMINOALKYLPHOSPHONATE N-ACETYLTRANSFERASE-RELATED"/>
    <property type="match status" value="1"/>
</dbReference>
<dbReference type="InterPro" id="IPR050832">
    <property type="entry name" value="Bact_Acetyltransf"/>
</dbReference>
<reference evidence="5" key="1">
    <citation type="submission" date="2016-10" db="EMBL/GenBank/DDBJ databases">
        <authorList>
            <person name="Varghese N."/>
            <person name="Submissions S."/>
        </authorList>
    </citation>
    <scope>NUCLEOTIDE SEQUENCE [LARGE SCALE GENOMIC DNA]</scope>
    <source>
        <strain evidence="5">CGMCC 1.11101</strain>
    </source>
</reference>
<dbReference type="OrthoDB" id="3174517at2"/>
<dbReference type="STRING" id="995034.SAMN05216219_1918"/>
<dbReference type="PANTHER" id="PTHR43877">
    <property type="entry name" value="AMINOALKYLPHOSPHONATE N-ACETYLTRANSFERASE-RELATED-RELATED"/>
    <property type="match status" value="1"/>
</dbReference>
<gene>
    <name evidence="4" type="ORF">SAMN05216219_1918</name>
</gene>
<dbReference type="GO" id="GO:0016747">
    <property type="term" value="F:acyltransferase activity, transferring groups other than amino-acyl groups"/>
    <property type="evidence" value="ECO:0007669"/>
    <property type="project" value="InterPro"/>
</dbReference>
<name>A0A1I5BJB5_9MICO</name>
<feature type="domain" description="N-acetyltransferase" evidence="3">
    <location>
        <begin position="7"/>
        <end position="151"/>
    </location>
</feature>
<dbReference type="AlphaFoldDB" id="A0A1I5BJB5"/>
<dbReference type="SUPFAM" id="SSF55729">
    <property type="entry name" value="Acyl-CoA N-acyltransferases (Nat)"/>
    <property type="match status" value="1"/>
</dbReference>
<keyword evidence="5" id="KW-1185">Reference proteome</keyword>
<evidence type="ECO:0000256" key="1">
    <source>
        <dbReference type="ARBA" id="ARBA00022679"/>
    </source>
</evidence>
<dbReference type="InterPro" id="IPR016181">
    <property type="entry name" value="Acyl_CoA_acyltransferase"/>
</dbReference>
<dbReference type="CDD" id="cd04301">
    <property type="entry name" value="NAT_SF"/>
    <property type="match status" value="1"/>
</dbReference>
<keyword evidence="2" id="KW-0012">Acyltransferase</keyword>
<dbReference type="Gene3D" id="3.40.630.30">
    <property type="match status" value="1"/>
</dbReference>
<protein>
    <submittedName>
        <fullName evidence="4">Acetyltransferase (GNAT) domain-containing protein</fullName>
    </submittedName>
</protein>
<dbReference type="PROSITE" id="PS51186">
    <property type="entry name" value="GNAT"/>
    <property type="match status" value="1"/>
</dbReference>
<organism evidence="4 5">
    <name type="scientific">Mycetocola miduiensis</name>
    <dbReference type="NCBI Taxonomy" id="995034"/>
    <lineage>
        <taxon>Bacteria</taxon>
        <taxon>Bacillati</taxon>
        <taxon>Actinomycetota</taxon>
        <taxon>Actinomycetes</taxon>
        <taxon>Micrococcales</taxon>
        <taxon>Microbacteriaceae</taxon>
        <taxon>Mycetocola</taxon>
    </lineage>
</organism>
<evidence type="ECO:0000256" key="2">
    <source>
        <dbReference type="ARBA" id="ARBA00023315"/>
    </source>
</evidence>
<dbReference type="RefSeq" id="WP_090710882.1">
    <property type="nucleotide sequence ID" value="NZ_FOVM01000005.1"/>
</dbReference>
<sequence>MPDFTPTPVTDATAHDLLAEYFHSRELTFIGGTYSVTFPAPEQFEPPAGVFVVVHDGDRAVGCGGVRRLAPTRYEVKHLFLRPETRGKGWGKQLLAELERRAAEFGATEVVLDTNATLTAAGGLYQSTGYESVEPYNDNPNATNWYRKSLTL</sequence>
<evidence type="ECO:0000313" key="4">
    <source>
        <dbReference type="EMBL" id="SFN74803.1"/>
    </source>
</evidence>
<keyword evidence="1 4" id="KW-0808">Transferase</keyword>
<accession>A0A1I5BJB5</accession>
<dbReference type="Pfam" id="PF00583">
    <property type="entry name" value="Acetyltransf_1"/>
    <property type="match status" value="1"/>
</dbReference>
<evidence type="ECO:0000313" key="5">
    <source>
        <dbReference type="Proteomes" id="UP000198867"/>
    </source>
</evidence>
<evidence type="ECO:0000259" key="3">
    <source>
        <dbReference type="PROSITE" id="PS51186"/>
    </source>
</evidence>